<dbReference type="Gene3D" id="3.30.190.20">
    <property type="match status" value="1"/>
</dbReference>
<keyword evidence="5 6" id="KW-0687">Ribonucleoprotein</keyword>
<accession>A0A1F5G017</accession>
<dbReference type="InterPro" id="IPR028364">
    <property type="entry name" value="Ribosomal_uL1/biogenesis"/>
</dbReference>
<dbReference type="InterPro" id="IPR023674">
    <property type="entry name" value="Ribosomal_uL1-like"/>
</dbReference>
<evidence type="ECO:0000256" key="7">
    <source>
        <dbReference type="SAM" id="MobiDB-lite"/>
    </source>
</evidence>
<comment type="caution">
    <text evidence="8">The sequence shown here is derived from an EMBL/GenBank/DDBJ whole genome shotgun (WGS) entry which is preliminary data.</text>
</comment>
<evidence type="ECO:0000256" key="4">
    <source>
        <dbReference type="ARBA" id="ARBA00022980"/>
    </source>
</evidence>
<evidence type="ECO:0000256" key="2">
    <source>
        <dbReference type="ARBA" id="ARBA00022491"/>
    </source>
</evidence>
<dbReference type="CDD" id="cd00403">
    <property type="entry name" value="Ribosomal_L1"/>
    <property type="match status" value="1"/>
</dbReference>
<dbReference type="AlphaFoldDB" id="A0A1F5G017"/>
<protein>
    <recommendedName>
        <fullName evidence="6">Ribosomal protein</fullName>
    </recommendedName>
</protein>
<evidence type="ECO:0000256" key="5">
    <source>
        <dbReference type="ARBA" id="ARBA00023274"/>
    </source>
</evidence>
<feature type="region of interest" description="Disordered" evidence="7">
    <location>
        <begin position="1"/>
        <end position="84"/>
    </location>
</feature>
<dbReference type="PANTHER" id="PTHR36427:SF3">
    <property type="entry name" value="LARGE RIBOSOMAL SUBUNIT PROTEIN UL1M"/>
    <property type="match status" value="1"/>
</dbReference>
<dbReference type="GO" id="GO:1990904">
    <property type="term" value="C:ribonucleoprotein complex"/>
    <property type="evidence" value="ECO:0007669"/>
    <property type="project" value="UniProtKB-KW"/>
</dbReference>
<dbReference type="PROSITE" id="PS01199">
    <property type="entry name" value="RIBOSOMAL_L1"/>
    <property type="match status" value="1"/>
</dbReference>
<sequence length="311" mass="34401">MGTTRIKVIDLSSDQQQVKTSRKHAEKLAGVGKLKKAEKPKTHKKPATVEAAQEVGETKVEPKVEEEEKEAVSQAPETVEKATVAKRQSLYHKGKRYKDARKMVEDKTYTAKEAFELLPKTAITTFDSSVEVHLNVTDQKIRGSLNLPHAKLERKKEKKYLVFGDLSSEALAKGDKHVIWGNDATIVDIENGKLKPGRDFDAVVASPKFMPLLARIAKILGPKGMMPNPKDSTITEDFQKVIEGSQSATHEFKTDPQAPIVHFKIGKVSQKPDELSENLKVLITAISPSKITKATLTSTMGPPIRFDVNTL</sequence>
<reference evidence="8 9" key="1">
    <citation type="journal article" date="2016" name="Nat. Commun.">
        <title>Thousands of microbial genomes shed light on interconnected biogeochemical processes in an aquifer system.</title>
        <authorList>
            <person name="Anantharaman K."/>
            <person name="Brown C.T."/>
            <person name="Hug L.A."/>
            <person name="Sharon I."/>
            <person name="Castelle C.J."/>
            <person name="Probst A.J."/>
            <person name="Thomas B.C."/>
            <person name="Singh A."/>
            <person name="Wilkins M.J."/>
            <person name="Karaoz U."/>
            <person name="Brodie E.L."/>
            <person name="Williams K.H."/>
            <person name="Hubbard S.S."/>
            <person name="Banfield J.F."/>
        </authorList>
    </citation>
    <scope>NUCLEOTIDE SEQUENCE [LARGE SCALE GENOMIC DNA]</scope>
</reference>
<dbReference type="Pfam" id="PF00687">
    <property type="entry name" value="Ribosomal_L1"/>
    <property type="match status" value="1"/>
</dbReference>
<keyword evidence="4 6" id="KW-0689">Ribosomal protein</keyword>
<name>A0A1F5G017_9BACT</name>
<dbReference type="PANTHER" id="PTHR36427">
    <property type="entry name" value="54S RIBOSOMAL PROTEIN L1, MITOCHONDRIAL"/>
    <property type="match status" value="1"/>
</dbReference>
<evidence type="ECO:0000256" key="1">
    <source>
        <dbReference type="ARBA" id="ARBA00010531"/>
    </source>
</evidence>
<gene>
    <name evidence="8" type="ORF">A2696_01660</name>
</gene>
<dbReference type="Gene3D" id="3.40.50.790">
    <property type="match status" value="1"/>
</dbReference>
<dbReference type="GO" id="GO:0005840">
    <property type="term" value="C:ribosome"/>
    <property type="evidence" value="ECO:0007669"/>
    <property type="project" value="UniProtKB-KW"/>
</dbReference>
<evidence type="ECO:0000256" key="3">
    <source>
        <dbReference type="ARBA" id="ARBA00022845"/>
    </source>
</evidence>
<comment type="similarity">
    <text evidence="1 6">Belongs to the universal ribosomal protein uL1 family.</text>
</comment>
<evidence type="ECO:0000313" key="8">
    <source>
        <dbReference type="EMBL" id="OGD85185.1"/>
    </source>
</evidence>
<dbReference type="SUPFAM" id="SSF56808">
    <property type="entry name" value="Ribosomal protein L1"/>
    <property type="match status" value="1"/>
</dbReference>
<keyword evidence="2" id="KW-0678">Repressor</keyword>
<organism evidence="8 9">
    <name type="scientific">Candidatus Curtissbacteria bacterium RIFCSPHIGHO2_01_FULL_41_13</name>
    <dbReference type="NCBI Taxonomy" id="1797745"/>
    <lineage>
        <taxon>Bacteria</taxon>
        <taxon>Candidatus Curtissiibacteriota</taxon>
    </lineage>
</organism>
<proteinExistence type="inferred from homology"/>
<dbReference type="InterPro" id="IPR016095">
    <property type="entry name" value="Ribosomal_uL1_3-a/b-sand"/>
</dbReference>
<dbReference type="Proteomes" id="UP000177069">
    <property type="component" value="Unassembled WGS sequence"/>
</dbReference>
<keyword evidence="3" id="KW-0810">Translation regulation</keyword>
<dbReference type="GO" id="GO:0006417">
    <property type="term" value="P:regulation of translation"/>
    <property type="evidence" value="ECO:0007669"/>
    <property type="project" value="UniProtKB-KW"/>
</dbReference>
<dbReference type="EMBL" id="MFBA01000034">
    <property type="protein sequence ID" value="OGD85185.1"/>
    <property type="molecule type" value="Genomic_DNA"/>
</dbReference>
<dbReference type="InterPro" id="IPR023673">
    <property type="entry name" value="Ribosomal_uL1_CS"/>
</dbReference>
<evidence type="ECO:0000313" key="9">
    <source>
        <dbReference type="Proteomes" id="UP000177069"/>
    </source>
</evidence>
<evidence type="ECO:0000256" key="6">
    <source>
        <dbReference type="RuleBase" id="RU000659"/>
    </source>
</evidence>